<proteinExistence type="predicted"/>
<dbReference type="AlphaFoldDB" id="A0A8S0X661"/>
<keyword evidence="3" id="KW-1185">Reference proteome</keyword>
<dbReference type="EMBL" id="LR746496">
    <property type="protein sequence ID" value="CAA7602240.1"/>
    <property type="molecule type" value="Genomic_DNA"/>
</dbReference>
<name>A0A8S0X661_9FIRM</name>
<evidence type="ECO:0000313" key="1">
    <source>
        <dbReference type="EMBL" id="CAA7602240.1"/>
    </source>
</evidence>
<dbReference type="KEGG" id="aacx:DEACI_2913"/>
<protein>
    <submittedName>
        <fullName evidence="1">Uncharacterized protein</fullName>
    </submittedName>
</protein>
<gene>
    <name evidence="2" type="ORF">DEACI_2008</name>
    <name evidence="1" type="ORF">DEACI_2913</name>
</gene>
<accession>A0A8S0X661</accession>
<evidence type="ECO:0000313" key="2">
    <source>
        <dbReference type="EMBL" id="CEJ07542.1"/>
    </source>
</evidence>
<organism evidence="1">
    <name type="scientific">Acididesulfobacillus acetoxydans</name>
    <dbReference type="NCBI Taxonomy" id="1561005"/>
    <lineage>
        <taxon>Bacteria</taxon>
        <taxon>Bacillati</taxon>
        <taxon>Bacillota</taxon>
        <taxon>Clostridia</taxon>
        <taxon>Eubacteriales</taxon>
        <taxon>Peptococcaceae</taxon>
        <taxon>Acididesulfobacillus</taxon>
    </lineage>
</organism>
<sequence>MSLEETRDYFGKFRYSLGTNGRFYTGGLQIVFAQPAICLRG</sequence>
<evidence type="ECO:0000313" key="3">
    <source>
        <dbReference type="Proteomes" id="UP001071230"/>
    </source>
</evidence>
<dbReference type="Proteomes" id="UP000836597">
    <property type="component" value="Chromosome"/>
</dbReference>
<reference evidence="1" key="2">
    <citation type="submission" date="2020-01" db="EMBL/GenBank/DDBJ databases">
        <authorList>
            <person name="Hornung B."/>
        </authorList>
    </citation>
    <scope>NUCLEOTIDE SEQUENCE</scope>
    <source>
        <strain evidence="1">PacBioINE</strain>
    </source>
</reference>
<reference evidence="2" key="1">
    <citation type="submission" date="2014-11" db="EMBL/GenBank/DDBJ databases">
        <authorList>
            <person name="Hornung B.V."/>
        </authorList>
    </citation>
    <scope>NUCLEOTIDE SEQUENCE</scope>
    <source>
        <strain evidence="2">INE</strain>
    </source>
</reference>
<dbReference type="EMBL" id="CDGJ01000058">
    <property type="protein sequence ID" value="CEJ07542.1"/>
    <property type="molecule type" value="Genomic_DNA"/>
</dbReference>
<dbReference type="Proteomes" id="UP001071230">
    <property type="component" value="Unassembled WGS sequence"/>
</dbReference>